<feature type="domain" description="DUF2344" evidence="1">
    <location>
        <begin position="3"/>
        <end position="190"/>
    </location>
</feature>
<sequence>MPRYRIQYSKRGSSCYISHLDLVRTLERAFRRAGLPIAFSEGFNPHPRFSFAAPLPVGVEGLAEVLEVELQEPVEHKDLAQRLNGTLPPGLAVLEVTSVPDNAPAPMATLTGAGYVVHIDADDLPGPLPEGAVQDFLDQERIEVTRKSKDGKEKIRDIRPGILKMEVLSQVSGLTVQLELKTGSTMNVRPEEVMEAFFRFTGMTLDKADLEIVRTRLF</sequence>
<reference evidence="2 3" key="1">
    <citation type="submission" date="2019-07" db="EMBL/GenBank/DDBJ databases">
        <title>Genomic Encyclopedia of Type Strains, Phase I: the one thousand microbial genomes (KMG-I) project.</title>
        <authorList>
            <person name="Kyrpides N."/>
        </authorList>
    </citation>
    <scope>NUCLEOTIDE SEQUENCE [LARGE SCALE GENOMIC DNA]</scope>
    <source>
        <strain evidence="2 3">DSM 6562</strain>
    </source>
</reference>
<dbReference type="Pfam" id="PF10105">
    <property type="entry name" value="DUF2344"/>
    <property type="match status" value="1"/>
</dbReference>
<dbReference type="EMBL" id="VNHM01000001">
    <property type="protein sequence ID" value="TYO98024.1"/>
    <property type="molecule type" value="Genomic_DNA"/>
</dbReference>
<keyword evidence="3" id="KW-1185">Reference proteome</keyword>
<name>A0A5S4ZY53_9FIRM</name>
<dbReference type="AlphaFoldDB" id="A0A5S4ZY53"/>
<accession>A0A5S4ZY53</accession>
<evidence type="ECO:0000259" key="1">
    <source>
        <dbReference type="Pfam" id="PF10105"/>
    </source>
</evidence>
<proteinExistence type="predicted"/>
<dbReference type="NCBIfam" id="TIGR03936">
    <property type="entry name" value="sam_1_link_chp"/>
    <property type="match status" value="1"/>
</dbReference>
<evidence type="ECO:0000313" key="3">
    <source>
        <dbReference type="Proteomes" id="UP000323166"/>
    </source>
</evidence>
<evidence type="ECO:0000313" key="2">
    <source>
        <dbReference type="EMBL" id="TYO98024.1"/>
    </source>
</evidence>
<dbReference type="RefSeq" id="WP_166510365.1">
    <property type="nucleotide sequence ID" value="NZ_VNHM01000001.1"/>
</dbReference>
<dbReference type="Proteomes" id="UP000323166">
    <property type="component" value="Unassembled WGS sequence"/>
</dbReference>
<gene>
    <name evidence="2" type="ORF">LX24_00309</name>
</gene>
<dbReference type="InterPro" id="IPR018768">
    <property type="entry name" value="DUF2344"/>
</dbReference>
<comment type="caution">
    <text evidence="2">The sequence shown here is derived from an EMBL/GenBank/DDBJ whole genome shotgun (WGS) entry which is preliminary data.</text>
</comment>
<organism evidence="2 3">
    <name type="scientific">Desulfallas thermosapovorans DSM 6562</name>
    <dbReference type="NCBI Taxonomy" id="1121431"/>
    <lineage>
        <taxon>Bacteria</taxon>
        <taxon>Bacillati</taxon>
        <taxon>Bacillota</taxon>
        <taxon>Clostridia</taxon>
        <taxon>Eubacteriales</taxon>
        <taxon>Desulfallaceae</taxon>
        <taxon>Desulfallas</taxon>
    </lineage>
</organism>
<protein>
    <submittedName>
        <fullName evidence="2">Radical SAM-linked protein</fullName>
    </submittedName>
</protein>